<proteinExistence type="predicted"/>
<evidence type="ECO:0000313" key="5">
    <source>
        <dbReference type="Proteomes" id="UP000291469"/>
    </source>
</evidence>
<feature type="compositionally biased region" description="Acidic residues" evidence="1">
    <location>
        <begin position="116"/>
        <end position="144"/>
    </location>
</feature>
<feature type="domain" description="LysM" evidence="3">
    <location>
        <begin position="150"/>
        <end position="197"/>
    </location>
</feature>
<dbReference type="InterPro" id="IPR018392">
    <property type="entry name" value="LysM"/>
</dbReference>
<feature type="compositionally biased region" description="Acidic residues" evidence="1">
    <location>
        <begin position="89"/>
        <end position="109"/>
    </location>
</feature>
<evidence type="ECO:0000259" key="3">
    <source>
        <dbReference type="PROSITE" id="PS51782"/>
    </source>
</evidence>
<evidence type="ECO:0000313" key="4">
    <source>
        <dbReference type="EMBL" id="QBI21356.1"/>
    </source>
</evidence>
<gene>
    <name evidence="4" type="ORF">ER308_18475</name>
</gene>
<dbReference type="OrthoDB" id="9815939at2"/>
<dbReference type="Gene3D" id="1.20.5.170">
    <property type="match status" value="1"/>
</dbReference>
<name>A0A411YJM7_9ACTN</name>
<accession>A0A411YJM7</accession>
<keyword evidence="5" id="KW-1185">Reference proteome</keyword>
<dbReference type="PROSITE" id="PS51782">
    <property type="entry name" value="LYSM"/>
    <property type="match status" value="1"/>
</dbReference>
<dbReference type="SMART" id="SM00257">
    <property type="entry name" value="LysM"/>
    <property type="match status" value="1"/>
</dbReference>
<dbReference type="RefSeq" id="WP_131156349.1">
    <property type="nucleotide sequence ID" value="NZ_CP036402.1"/>
</dbReference>
<dbReference type="Gene3D" id="3.10.350.10">
    <property type="entry name" value="LysM domain"/>
    <property type="match status" value="1"/>
</dbReference>
<dbReference type="Proteomes" id="UP000291469">
    <property type="component" value="Chromosome"/>
</dbReference>
<feature type="transmembrane region" description="Helical" evidence="2">
    <location>
        <begin position="27"/>
        <end position="47"/>
    </location>
</feature>
<keyword evidence="2" id="KW-1133">Transmembrane helix</keyword>
<dbReference type="AlphaFoldDB" id="A0A411YJM7"/>
<keyword evidence="2" id="KW-0472">Membrane</keyword>
<feature type="compositionally biased region" description="Acidic residues" evidence="1">
    <location>
        <begin position="1"/>
        <end position="11"/>
    </location>
</feature>
<feature type="region of interest" description="Disordered" evidence="1">
    <location>
        <begin position="76"/>
        <end position="159"/>
    </location>
</feature>
<organism evidence="4 5">
    <name type="scientific">Egibacter rhizosphaerae</name>
    <dbReference type="NCBI Taxonomy" id="1670831"/>
    <lineage>
        <taxon>Bacteria</taxon>
        <taxon>Bacillati</taxon>
        <taxon>Actinomycetota</taxon>
        <taxon>Nitriliruptoria</taxon>
        <taxon>Egibacterales</taxon>
        <taxon>Egibacteraceae</taxon>
        <taxon>Egibacter</taxon>
    </lineage>
</organism>
<feature type="region of interest" description="Disordered" evidence="1">
    <location>
        <begin position="1"/>
        <end position="21"/>
    </location>
</feature>
<evidence type="ECO:0000256" key="1">
    <source>
        <dbReference type="SAM" id="MobiDB-lite"/>
    </source>
</evidence>
<sequence length="203" mass="21520">MSDYDDPDLFEDDRGAPARAPADGRILWGRVAVLAVVLILAFAVGRWSAPGDDTDRIAELEAENEALEEDIEQLEAEIDALEAGGTEDAPADDEDGGDEAEDGADDGDEATAAANDGEDGDGGNDSSEEADDSEDQEGSDESDDVTSGVSQHDVREGDHLYGLAENYYGDGERWRDIAEANDLTSEDVLRPGMTLEIPDAEGP</sequence>
<keyword evidence="2" id="KW-0812">Transmembrane</keyword>
<protein>
    <submittedName>
        <fullName evidence="4">LysM peptidoglycan-binding domain-containing protein</fullName>
    </submittedName>
</protein>
<reference evidence="4 5" key="1">
    <citation type="submission" date="2019-01" db="EMBL/GenBank/DDBJ databases">
        <title>Egibacter rhizosphaerae EGI 80759T.</title>
        <authorList>
            <person name="Chen D.-D."/>
            <person name="Tian Y."/>
            <person name="Jiao J.-Y."/>
            <person name="Zhang X.-T."/>
            <person name="Zhang Y.-G."/>
            <person name="Zhang Y."/>
            <person name="Xiao M."/>
            <person name="Shu W.-S."/>
            <person name="Li W.-J."/>
        </authorList>
    </citation>
    <scope>NUCLEOTIDE SEQUENCE [LARGE SCALE GENOMIC DNA]</scope>
    <source>
        <strain evidence="4 5">EGI 80759</strain>
    </source>
</reference>
<dbReference type="KEGG" id="erz:ER308_18475"/>
<dbReference type="SUPFAM" id="SSF54106">
    <property type="entry name" value="LysM domain"/>
    <property type="match status" value="1"/>
</dbReference>
<dbReference type="Pfam" id="PF01476">
    <property type="entry name" value="LysM"/>
    <property type="match status" value="1"/>
</dbReference>
<dbReference type="EMBL" id="CP036402">
    <property type="protein sequence ID" value="QBI21356.1"/>
    <property type="molecule type" value="Genomic_DNA"/>
</dbReference>
<dbReference type="InterPro" id="IPR036779">
    <property type="entry name" value="LysM_dom_sf"/>
</dbReference>
<evidence type="ECO:0000256" key="2">
    <source>
        <dbReference type="SAM" id="Phobius"/>
    </source>
</evidence>